<comment type="caution">
    <text evidence="2">The sequence shown here is derived from an EMBL/GenBank/DDBJ whole genome shotgun (WGS) entry which is preliminary data.</text>
</comment>
<evidence type="ECO:0000313" key="2">
    <source>
        <dbReference type="EMBL" id="KAK3759795.1"/>
    </source>
</evidence>
<dbReference type="EMBL" id="JAWDGP010005075">
    <property type="protein sequence ID" value="KAK3759795.1"/>
    <property type="molecule type" value="Genomic_DNA"/>
</dbReference>
<feature type="compositionally biased region" description="Low complexity" evidence="1">
    <location>
        <begin position="388"/>
        <end position="404"/>
    </location>
</feature>
<protein>
    <recommendedName>
        <fullName evidence="4">Cyclic nucleotide-binding domain-containing protein</fullName>
    </recommendedName>
</protein>
<evidence type="ECO:0000256" key="1">
    <source>
        <dbReference type="SAM" id="MobiDB-lite"/>
    </source>
</evidence>
<proteinExistence type="predicted"/>
<evidence type="ECO:0008006" key="4">
    <source>
        <dbReference type="Google" id="ProtNLM"/>
    </source>
</evidence>
<evidence type="ECO:0000313" key="3">
    <source>
        <dbReference type="Proteomes" id="UP001283361"/>
    </source>
</evidence>
<feature type="compositionally biased region" description="Polar residues" evidence="1">
    <location>
        <begin position="353"/>
        <end position="365"/>
    </location>
</feature>
<feature type="region of interest" description="Disordered" evidence="1">
    <location>
        <begin position="218"/>
        <end position="439"/>
    </location>
</feature>
<feature type="region of interest" description="Disordered" evidence="1">
    <location>
        <begin position="575"/>
        <end position="604"/>
    </location>
</feature>
<keyword evidence="3" id="KW-1185">Reference proteome</keyword>
<dbReference type="Proteomes" id="UP001283361">
    <property type="component" value="Unassembled WGS sequence"/>
</dbReference>
<sequence length="604" mass="67680">MISMTLAPLLSVTQDRSVCLCSVREGEVLGDLELSAKLSTYASSVWCTAPVTALVLDIKNLERVAGRRNPVTMEVIKSTAKEKLEMRTNSHQGKDVTFLNFLLCKMTEERLPSAKKLPPIKTTKQLPAKEIQVQHLLEKFKDGQAELIEPIIPGALIYKEQMQEKARIRSNLRKRSTMGVSAMLREARRKMNRRQPRSRREIVESLRKMMESDLVEYTKPAGVSVNPSELPSRNSPKPPSPEKKIQSRKGSLVENPLLKNVRFQMEEAAKNKSNNSSRRNSLGNDARRGSDTGGTATPRGKAPSPRRGSKENIDKLVSQSPRRQQKKKPTLPPPEKSGSLVLPVIAEAPRELTNGTAARDQQTTSKEGHHDTPRRSLADLGQQLARDSNGANEGAGSHSGSASSKLEYRRTEVPATSKSPTRLPPLAKPELKKPDNVSPTKWQSALQFVNERINDRFTKQLLDHRPGFDDYETSDVSLNVLENRIRTFFTKQIETRQDLKLPPLRRFKLDLEDADVNLPKPGGKVWIRKRLCRFANSEVKVKNHEHVRYHMVPELPQFDHVKKTKVIMHHLLSGKMGSESNSQTGSPRKVPAAGLFGGNSFSQT</sequence>
<gene>
    <name evidence="2" type="ORF">RRG08_041749</name>
</gene>
<accession>A0AAE1D7P5</accession>
<name>A0AAE1D7P5_9GAST</name>
<feature type="compositionally biased region" description="Basic and acidic residues" evidence="1">
    <location>
        <begin position="366"/>
        <end position="377"/>
    </location>
</feature>
<organism evidence="2 3">
    <name type="scientific">Elysia crispata</name>
    <name type="common">lettuce slug</name>
    <dbReference type="NCBI Taxonomy" id="231223"/>
    <lineage>
        <taxon>Eukaryota</taxon>
        <taxon>Metazoa</taxon>
        <taxon>Spiralia</taxon>
        <taxon>Lophotrochozoa</taxon>
        <taxon>Mollusca</taxon>
        <taxon>Gastropoda</taxon>
        <taxon>Heterobranchia</taxon>
        <taxon>Euthyneura</taxon>
        <taxon>Panpulmonata</taxon>
        <taxon>Sacoglossa</taxon>
        <taxon>Placobranchoidea</taxon>
        <taxon>Plakobranchidae</taxon>
        <taxon>Elysia</taxon>
    </lineage>
</organism>
<feature type="compositionally biased region" description="Polar residues" evidence="1">
    <location>
        <begin position="225"/>
        <end position="235"/>
    </location>
</feature>
<feature type="compositionally biased region" description="Low complexity" evidence="1">
    <location>
        <begin position="271"/>
        <end position="281"/>
    </location>
</feature>
<dbReference type="AlphaFoldDB" id="A0AAE1D7P5"/>
<reference evidence="2" key="1">
    <citation type="journal article" date="2023" name="G3 (Bethesda)">
        <title>A reference genome for the long-term kleptoplast-retaining sea slug Elysia crispata morphotype clarki.</title>
        <authorList>
            <person name="Eastman K.E."/>
            <person name="Pendleton A.L."/>
            <person name="Shaikh M.A."/>
            <person name="Suttiyut T."/>
            <person name="Ogas R."/>
            <person name="Tomko P."/>
            <person name="Gavelis G."/>
            <person name="Widhalm J.R."/>
            <person name="Wisecaver J.H."/>
        </authorList>
    </citation>
    <scope>NUCLEOTIDE SEQUENCE</scope>
    <source>
        <strain evidence="2">ECLA1</strain>
    </source>
</reference>